<reference evidence="2 3" key="1">
    <citation type="journal article" date="2023" name="Microbiol. Resour. Announc.">
        <title>Whole-genome sequence of Pseudomonas yamanorum OLsAu1 isolated from the edible ectomycorrhizal mushroom Lactarius sp. section Deliciosi.</title>
        <authorList>
            <person name="Ramirez-Mendoza R."/>
            <person name="Angeles-Argaiz R.E."/>
            <person name="Hernandez-Oaxaca D."/>
            <person name="Aguirre-Beltran L."/>
            <person name="Almaraz-Suarez J."/>
            <person name="Perez-Moreno J."/>
        </authorList>
    </citation>
    <scope>NUCLEOTIDE SEQUENCE [LARGE SCALE GENOMIC DNA]</scope>
    <source>
        <strain evidence="2 3">OLsAu1</strain>
    </source>
</reference>
<evidence type="ECO:0000313" key="3">
    <source>
        <dbReference type="Proteomes" id="UP001224477"/>
    </source>
</evidence>
<dbReference type="Proteomes" id="UP001224477">
    <property type="component" value="Unassembled WGS sequence"/>
</dbReference>
<evidence type="ECO:0000259" key="1">
    <source>
        <dbReference type="Pfam" id="PF20178"/>
    </source>
</evidence>
<dbReference type="InterPro" id="IPR046673">
    <property type="entry name" value="ToxA_N"/>
</dbReference>
<accession>A0ABU1CVI2</accession>
<protein>
    <recommendedName>
        <fullName evidence="1">Dermonecrotic toxin N-terminal domain-containing protein</fullName>
    </recommendedName>
</protein>
<feature type="domain" description="Dermonecrotic toxin N-terminal" evidence="1">
    <location>
        <begin position="72"/>
        <end position="289"/>
    </location>
</feature>
<comment type="caution">
    <text evidence="2">The sequence shown here is derived from an EMBL/GenBank/DDBJ whole genome shotgun (WGS) entry which is preliminary data.</text>
</comment>
<dbReference type="EMBL" id="JAVGXC010000022">
    <property type="protein sequence ID" value="MDR0191267.1"/>
    <property type="molecule type" value="Genomic_DNA"/>
</dbReference>
<evidence type="ECO:0000313" key="2">
    <source>
        <dbReference type="EMBL" id="MDR0191267.1"/>
    </source>
</evidence>
<proteinExistence type="predicted"/>
<name>A0ABU1CVI2_9PSED</name>
<sequence>MTMEPDQPEPADEGQDLPAMDLARIRHSLMRRLNASPAPSRFINDLHAAHGRCNESGRQLRRIMYHAPRIQRLVRGVLREHFSLDPDTLWFTVAALPGQPGQPGRVDSLTERAMALLHVRVFPLNINQFTRLSLQGEPAASVRLTPREILNRVNALDLPARIGAARADYWQGLSPGSALSRTEHCVQLQRRFWVDKALLAHALCQLSDDGLDMVLGLVDASTPQARQRAGGDWASLYASELQWGAVPLGGALHLCRRGAGQDLRQVVYLPGAAQGFYEFASWAAMQRDLPAVILELGHASLPLRRQDEWATQPFRVTRGTELTADALRHSAWVQIQVQGDNEWECLDLRRAGGTSPGLSLQQRLHQVERARRPVTGSPLLNQAIEQLLVWDHKRRAREITCGLLHPGMAVRTREALVQRHERGVLALLDSKDLLRDCPPYDGFIALQTQWQEQVSVVSTLLEGQEAQLAVREFWLQTPAGSAHNRVAQLLSGQRNAMLHEAHLQRRLGLITEANLAALKEALNKGDAPRSCRVLSLSFGQSGQPLFPLHGVFVVTTPQGLSQPALPEPVLLQVPGKEGGLQTFTSLDDLSASLDASLKSPDGSALWRCVSRDQRQSARELVRGPGVATPVLVYFQVIEGNLLSESFQACIRRAQQHLRWVDAGGRPFSEVSDTGLARTLLSLELAHQLHVPDSAARAVALANVSMLRLAAAHVKVMPAWLAGAGQALRKRYQRQSLQHLESCAVLEQQLALALPSLEAFARATLIERLHKDRLHPQLDIDEPFLDMPDDVSSHWQSHPQRPAGDSGVRVVVSPQRNTYSLLQLALHNLDAEAPWTELRLHYSRYLNAHWSRHLPANALIELISSLDVAGQYEQLVIRAFYPTKDETSALPPALVERPLSQQARLALFSATQQGLSAAGQSLFATALAARTPQDLQKNGHALQLCFVHLAALTLKLPRHVAGMLLIHDQVSAVTLLYWPQVKGHAPLSEHASLAAAMQVLIDLAARPENRVQLALQIAPGWEEDALAGYPVPVSPQPWTFDWRTAIPPLSRRLPGSLFDGLMLTYNVIKRWFAVRRQQPATTLAETEQEIGEQIEQDPRQWLGITRTTGSDMLRILAHGQLLGLHREVRAMANSRRALQDYRQLRLDEQSAARARGLLSFIPGVSIGVNLYELLLAARRAHHSGDPADAVAAGFAALVLLADVALSLAPQGKASPRLGALLTRVRHRQWLQDGGVGNLRLPSPVRNLKGLDAFKKPPVIEEAVTLHGPVNKGSYVKGGEQFILDGDSAYPVYRRNSEQTLRLKNTHNEGQDELLLYVEQSGERLLGADAPEPRPGPSSGIYRPWEAPRVGSEWIAPVVPHTERLARQPPLASSHWQAWGQGLEGPGIQEISPSRRLYRIQGERPYDAVRFGDKYYELLPNGSTAPAGIIFLKQPELLPVAIRDELTRWMLPGPREQPIPATFGADQLWTPRAPLFTRPIAEYVGDAFPDLTPASRYFVTTRLLEIADTGRSMTATRMLNIRATLDEWLPPFPEASGQTDDLFRMLRPLTRRQKLSVNIGREGTTPGLERVDFVPLTPIASDVLIKPAEGSGHARPIVAQHAVLQVLERQGFAIKKIHKSSTAGLYNLSCTHPKSSNLYYVLTRWSDSSNVRLNSGRMVQLSDAWLRHSAQQQPQIYKPIIRALEEGRLVRIIGGIQQIGQGNPVTVFFVKMERF</sequence>
<dbReference type="Pfam" id="PF20178">
    <property type="entry name" value="ToxA_N"/>
    <property type="match status" value="2"/>
</dbReference>
<dbReference type="RefSeq" id="WP_309255348.1">
    <property type="nucleotide sequence ID" value="NZ_JAVGXC010000022.1"/>
</dbReference>
<organism evidence="2 3">
    <name type="scientific">Pseudomonas yamanorum</name>
    <dbReference type="NCBI Taxonomy" id="515393"/>
    <lineage>
        <taxon>Bacteria</taxon>
        <taxon>Pseudomonadati</taxon>
        <taxon>Pseudomonadota</taxon>
        <taxon>Gammaproteobacteria</taxon>
        <taxon>Pseudomonadales</taxon>
        <taxon>Pseudomonadaceae</taxon>
        <taxon>Pseudomonas</taxon>
    </lineage>
</organism>
<feature type="domain" description="Dermonecrotic toxin N-terminal" evidence="1">
    <location>
        <begin position="752"/>
        <end position="1013"/>
    </location>
</feature>
<keyword evidence="3" id="KW-1185">Reference proteome</keyword>
<gene>
    <name evidence="2" type="ORF">RCO22_20155</name>
</gene>